<sequence>MKRSQNRRTRWWRNKDARGGTRGRFLFGDAWKGALNISISLLHQPVSMGKQQVRDIKWRRMSSMFLSSFEGIKV</sequence>
<name>A0A6N2K595_SALVM</name>
<dbReference type="EMBL" id="CAADRP010000113">
    <property type="protein sequence ID" value="VFU23431.1"/>
    <property type="molecule type" value="Genomic_DNA"/>
</dbReference>
<protein>
    <submittedName>
        <fullName evidence="1">Uncharacterized protein</fullName>
    </submittedName>
</protein>
<proteinExistence type="predicted"/>
<accession>A0A6N2K595</accession>
<organism evidence="1">
    <name type="scientific">Salix viminalis</name>
    <name type="common">Common osier</name>
    <name type="synonym">Basket willow</name>
    <dbReference type="NCBI Taxonomy" id="40686"/>
    <lineage>
        <taxon>Eukaryota</taxon>
        <taxon>Viridiplantae</taxon>
        <taxon>Streptophyta</taxon>
        <taxon>Embryophyta</taxon>
        <taxon>Tracheophyta</taxon>
        <taxon>Spermatophyta</taxon>
        <taxon>Magnoliopsida</taxon>
        <taxon>eudicotyledons</taxon>
        <taxon>Gunneridae</taxon>
        <taxon>Pentapetalae</taxon>
        <taxon>rosids</taxon>
        <taxon>fabids</taxon>
        <taxon>Malpighiales</taxon>
        <taxon>Salicaceae</taxon>
        <taxon>Saliceae</taxon>
        <taxon>Salix</taxon>
    </lineage>
</organism>
<gene>
    <name evidence="1" type="ORF">SVIM_LOCUS35754</name>
</gene>
<reference evidence="1" key="1">
    <citation type="submission" date="2019-03" db="EMBL/GenBank/DDBJ databases">
        <authorList>
            <person name="Mank J."/>
            <person name="Almeida P."/>
        </authorList>
    </citation>
    <scope>NUCLEOTIDE SEQUENCE</scope>
    <source>
        <strain evidence="1">78183</strain>
    </source>
</reference>
<dbReference type="AlphaFoldDB" id="A0A6N2K595"/>
<evidence type="ECO:0000313" key="1">
    <source>
        <dbReference type="EMBL" id="VFU23431.1"/>
    </source>
</evidence>